<dbReference type="EMBL" id="SEKV01000004">
    <property type="protein sequence ID" value="TFY69849.1"/>
    <property type="molecule type" value="Genomic_DNA"/>
</dbReference>
<organism evidence="1 2">
    <name type="scientific">Rhodofomes roseus</name>
    <dbReference type="NCBI Taxonomy" id="34475"/>
    <lineage>
        <taxon>Eukaryota</taxon>
        <taxon>Fungi</taxon>
        <taxon>Dikarya</taxon>
        <taxon>Basidiomycota</taxon>
        <taxon>Agaricomycotina</taxon>
        <taxon>Agaricomycetes</taxon>
        <taxon>Polyporales</taxon>
        <taxon>Rhodofomes</taxon>
    </lineage>
</organism>
<dbReference type="Proteomes" id="UP000298390">
    <property type="component" value="Unassembled WGS sequence"/>
</dbReference>
<reference evidence="1 2" key="1">
    <citation type="submission" date="2019-01" db="EMBL/GenBank/DDBJ databases">
        <title>Genome sequencing of the rare red list fungi Fomitopsis rosea.</title>
        <authorList>
            <person name="Buettner E."/>
            <person name="Kellner H."/>
        </authorList>
    </citation>
    <scope>NUCLEOTIDE SEQUENCE [LARGE SCALE GENOMIC DNA]</scope>
    <source>
        <strain evidence="1 2">DSM 105464</strain>
    </source>
</reference>
<accession>A0A4Y9Z8Y6</accession>
<dbReference type="AlphaFoldDB" id="A0A4Y9Z8Y6"/>
<gene>
    <name evidence="1" type="ORF">EVJ58_g198</name>
</gene>
<evidence type="ECO:0000313" key="1">
    <source>
        <dbReference type="EMBL" id="TFY69849.1"/>
    </source>
</evidence>
<name>A0A4Y9Z8Y6_9APHY</name>
<comment type="caution">
    <text evidence="1">The sequence shown here is derived from an EMBL/GenBank/DDBJ whole genome shotgun (WGS) entry which is preliminary data.</text>
</comment>
<proteinExistence type="predicted"/>
<sequence>MRVFLINSSRGMSPSRGVQRSKLIWEFGSGIPGAAIDPICGMDLAGLEAGHGSGLAR</sequence>
<protein>
    <submittedName>
        <fullName evidence="1">Uncharacterized protein</fullName>
    </submittedName>
</protein>
<evidence type="ECO:0000313" key="2">
    <source>
        <dbReference type="Proteomes" id="UP000298390"/>
    </source>
</evidence>